<reference evidence="1 2" key="1">
    <citation type="journal article" date="2019" name="Nat. Ecol. Evol.">
        <title>Megaphylogeny resolves global patterns of mushroom evolution.</title>
        <authorList>
            <person name="Varga T."/>
            <person name="Krizsan K."/>
            <person name="Foldi C."/>
            <person name="Dima B."/>
            <person name="Sanchez-Garcia M."/>
            <person name="Sanchez-Ramirez S."/>
            <person name="Szollosi G.J."/>
            <person name="Szarkandi J.G."/>
            <person name="Papp V."/>
            <person name="Albert L."/>
            <person name="Andreopoulos W."/>
            <person name="Angelini C."/>
            <person name="Antonin V."/>
            <person name="Barry K.W."/>
            <person name="Bougher N.L."/>
            <person name="Buchanan P."/>
            <person name="Buyck B."/>
            <person name="Bense V."/>
            <person name="Catcheside P."/>
            <person name="Chovatia M."/>
            <person name="Cooper J."/>
            <person name="Damon W."/>
            <person name="Desjardin D."/>
            <person name="Finy P."/>
            <person name="Geml J."/>
            <person name="Haridas S."/>
            <person name="Hughes K."/>
            <person name="Justo A."/>
            <person name="Karasinski D."/>
            <person name="Kautmanova I."/>
            <person name="Kiss B."/>
            <person name="Kocsube S."/>
            <person name="Kotiranta H."/>
            <person name="LaButti K.M."/>
            <person name="Lechner B.E."/>
            <person name="Liimatainen K."/>
            <person name="Lipzen A."/>
            <person name="Lukacs Z."/>
            <person name="Mihaltcheva S."/>
            <person name="Morgado L.N."/>
            <person name="Niskanen T."/>
            <person name="Noordeloos M.E."/>
            <person name="Ohm R.A."/>
            <person name="Ortiz-Santana B."/>
            <person name="Ovrebo C."/>
            <person name="Racz N."/>
            <person name="Riley R."/>
            <person name="Savchenko A."/>
            <person name="Shiryaev A."/>
            <person name="Soop K."/>
            <person name="Spirin V."/>
            <person name="Szebenyi C."/>
            <person name="Tomsovsky M."/>
            <person name="Tulloss R.E."/>
            <person name="Uehling J."/>
            <person name="Grigoriev I.V."/>
            <person name="Vagvolgyi C."/>
            <person name="Papp T."/>
            <person name="Martin F.M."/>
            <person name="Miettinen O."/>
            <person name="Hibbett D.S."/>
            <person name="Nagy L.G."/>
        </authorList>
    </citation>
    <scope>NUCLEOTIDE SEQUENCE [LARGE SCALE GENOMIC DNA]</scope>
    <source>
        <strain evidence="1 2">HHB13444</strain>
    </source>
</reference>
<proteinExistence type="predicted"/>
<dbReference type="AlphaFoldDB" id="A0A5C3P234"/>
<accession>A0A5C3P234</accession>
<dbReference type="InParanoid" id="A0A5C3P234"/>
<dbReference type="Proteomes" id="UP000308197">
    <property type="component" value="Unassembled WGS sequence"/>
</dbReference>
<evidence type="ECO:0000313" key="1">
    <source>
        <dbReference type="EMBL" id="TFK79793.1"/>
    </source>
</evidence>
<dbReference type="EMBL" id="ML211929">
    <property type="protein sequence ID" value="TFK79793.1"/>
    <property type="molecule type" value="Genomic_DNA"/>
</dbReference>
<keyword evidence="2" id="KW-1185">Reference proteome</keyword>
<protein>
    <submittedName>
        <fullName evidence="1">Uncharacterized protein</fullName>
    </submittedName>
</protein>
<evidence type="ECO:0000313" key="2">
    <source>
        <dbReference type="Proteomes" id="UP000308197"/>
    </source>
</evidence>
<organism evidence="1 2">
    <name type="scientific">Polyporus arcularius HHB13444</name>
    <dbReference type="NCBI Taxonomy" id="1314778"/>
    <lineage>
        <taxon>Eukaryota</taxon>
        <taxon>Fungi</taxon>
        <taxon>Dikarya</taxon>
        <taxon>Basidiomycota</taxon>
        <taxon>Agaricomycotina</taxon>
        <taxon>Agaricomycetes</taxon>
        <taxon>Polyporales</taxon>
        <taxon>Polyporaceae</taxon>
        <taxon>Polyporus</taxon>
    </lineage>
</organism>
<sequence length="481" mass="53725">MSSSPTTAQTRPAVYTFARWDRRDAATLGLRARPQDLKYYLRVAHRGNGLTIPLPMRPPEGRTLAHLQAIVAFMDSHECSQMELPLKVWRLTRDFAMTFHAFWSDGRTEVSATRQEICALLMHTTPYRRLPLIPNATEELTDVMAYAKTSMPWDVFRAPYVSPRAAWLAADTITADCTFATRGVCVRFTLDGDLEEQAGDVPAGEAKLQAGACELRAARASTSLYSTLQIQMDGTGNTIARALGYGRAATGPLSVWIYAIVKPEGYREGSSPATEDMVYFVRINKLPRRINIPLYVNGFDTQAGHTLQTLHALLHHDYVQGMRLPPRLNEALHKLILMMIAAWAEYPGFPGVRYKAMNDEIIARAQYHKNAATKDDQDTLIHIIDTAARGWTGEHKGQLECPHPTAGHIAEAVREYICGRVMMNRGTQVGDDGDERSAPWWEVPNPEHPMPRPLYGVFGSLVDTLDDPRQDAGNATHDNRM</sequence>
<name>A0A5C3P234_9APHY</name>
<gene>
    <name evidence="1" type="ORF">K466DRAFT_605861</name>
</gene>